<keyword evidence="2" id="KW-1185">Reference proteome</keyword>
<dbReference type="RefSeq" id="WP_349297236.1">
    <property type="nucleotide sequence ID" value="NZ_JBEDNQ010000002.1"/>
</dbReference>
<comment type="caution">
    <text evidence="1">The sequence shown here is derived from an EMBL/GenBank/DDBJ whole genome shotgun (WGS) entry which is preliminary data.</text>
</comment>
<evidence type="ECO:0000313" key="1">
    <source>
        <dbReference type="EMBL" id="MEQ3550156.1"/>
    </source>
</evidence>
<proteinExistence type="predicted"/>
<dbReference type="Proteomes" id="UP001494902">
    <property type="component" value="Unassembled WGS sequence"/>
</dbReference>
<organism evidence="1 2">
    <name type="scientific">Pseudonocardia nematodicida</name>
    <dbReference type="NCBI Taxonomy" id="1206997"/>
    <lineage>
        <taxon>Bacteria</taxon>
        <taxon>Bacillati</taxon>
        <taxon>Actinomycetota</taxon>
        <taxon>Actinomycetes</taxon>
        <taxon>Pseudonocardiales</taxon>
        <taxon>Pseudonocardiaceae</taxon>
        <taxon>Pseudonocardia</taxon>
    </lineage>
</organism>
<name>A0ABV1K6N6_9PSEU</name>
<sequence>MSAPHEPTAWALRAGAGDAFFTAEMRRGLVGLGWRRIGDLGEVSGEKEIRAVVDRVYPDQSPRTRKATAVQLRAFRDLVRPGDVIALHRE</sequence>
<reference evidence="1 2" key="1">
    <citation type="submission" date="2024-03" db="EMBL/GenBank/DDBJ databases">
        <title>Draft genome sequence of Pseudonocardia nematodicida JCM 31783.</title>
        <authorList>
            <person name="Butdee W."/>
            <person name="Duangmal K."/>
        </authorList>
    </citation>
    <scope>NUCLEOTIDE SEQUENCE [LARGE SCALE GENOMIC DNA]</scope>
    <source>
        <strain evidence="1 2">JCM 31783</strain>
    </source>
</reference>
<gene>
    <name evidence="1" type="ORF">WIS52_06695</name>
</gene>
<dbReference type="EMBL" id="JBEDNQ010000002">
    <property type="protein sequence ID" value="MEQ3550156.1"/>
    <property type="molecule type" value="Genomic_DNA"/>
</dbReference>
<evidence type="ECO:0000313" key="2">
    <source>
        <dbReference type="Proteomes" id="UP001494902"/>
    </source>
</evidence>
<accession>A0ABV1K6N6</accession>
<protein>
    <submittedName>
        <fullName evidence="1">Uncharacterized protein</fullName>
    </submittedName>
</protein>